<dbReference type="EnsemblMetazoa" id="XM_019999955.1">
    <property type="protein sequence ID" value="XP_019855514.1"/>
    <property type="gene ID" value="LOC109584275"/>
</dbReference>
<dbReference type="GO" id="GO:0019843">
    <property type="term" value="F:rRNA binding"/>
    <property type="evidence" value="ECO:0007669"/>
    <property type="project" value="TreeGrafter"/>
</dbReference>
<evidence type="ECO:0000256" key="4">
    <source>
        <dbReference type="ARBA" id="ARBA00023242"/>
    </source>
</evidence>
<evidence type="ECO:0000313" key="8">
    <source>
        <dbReference type="EnsemblMetazoa" id="XP_019855514.1"/>
    </source>
</evidence>
<dbReference type="InterPro" id="IPR012677">
    <property type="entry name" value="Nucleotide-bd_a/b_plait_sf"/>
</dbReference>
<dbReference type="KEGG" id="aqu:109584275"/>
<proteinExistence type="inferred from homology"/>
<feature type="region of interest" description="Disordered" evidence="6">
    <location>
        <begin position="110"/>
        <end position="161"/>
    </location>
</feature>
<dbReference type="RefSeq" id="XP_019855514.1">
    <property type="nucleotide sequence ID" value="XM_019999955.1"/>
</dbReference>
<dbReference type="Pfam" id="PF00076">
    <property type="entry name" value="RRM_1"/>
    <property type="match status" value="1"/>
</dbReference>
<keyword evidence="4" id="KW-0539">Nucleus</keyword>
<evidence type="ECO:0000259" key="7">
    <source>
        <dbReference type="PROSITE" id="PS50102"/>
    </source>
</evidence>
<evidence type="ECO:0000256" key="3">
    <source>
        <dbReference type="ARBA" id="ARBA00022884"/>
    </source>
</evidence>
<dbReference type="Gene3D" id="3.30.70.330">
    <property type="match status" value="1"/>
</dbReference>
<comment type="subcellular location">
    <subcellularLocation>
        <location evidence="1">Nucleus</location>
        <location evidence="1">Nucleolus</location>
    </subcellularLocation>
</comment>
<comment type="similarity">
    <text evidence="2">Belongs to the RRM RBM34 family.</text>
</comment>
<dbReference type="PANTHER" id="PTHR23236">
    <property type="entry name" value="EUKARYOTIC TRANSLATION INITIATION FACTOR 4B/4H"/>
    <property type="match status" value="1"/>
</dbReference>
<name>A0AAN0JEU3_AMPQE</name>
<dbReference type="GeneID" id="109584275"/>
<feature type="domain" description="RRM" evidence="7">
    <location>
        <begin position="24"/>
        <end position="96"/>
    </location>
</feature>
<organism evidence="8 9">
    <name type="scientific">Amphimedon queenslandica</name>
    <name type="common">Sponge</name>
    <dbReference type="NCBI Taxonomy" id="400682"/>
    <lineage>
        <taxon>Eukaryota</taxon>
        <taxon>Metazoa</taxon>
        <taxon>Porifera</taxon>
        <taxon>Demospongiae</taxon>
        <taxon>Heteroscleromorpha</taxon>
        <taxon>Haplosclerida</taxon>
        <taxon>Niphatidae</taxon>
        <taxon>Amphimedon</taxon>
    </lineage>
</organism>
<protein>
    <recommendedName>
        <fullName evidence="7">RRM domain-containing protein</fullName>
    </recommendedName>
</protein>
<feature type="compositionally biased region" description="Basic residues" evidence="6">
    <location>
        <begin position="119"/>
        <end position="161"/>
    </location>
</feature>
<dbReference type="InterPro" id="IPR000504">
    <property type="entry name" value="RRM_dom"/>
</dbReference>
<dbReference type="SMART" id="SM00360">
    <property type="entry name" value="RRM"/>
    <property type="match status" value="1"/>
</dbReference>
<evidence type="ECO:0000256" key="5">
    <source>
        <dbReference type="PROSITE-ProRule" id="PRU00176"/>
    </source>
</evidence>
<dbReference type="InterPro" id="IPR035979">
    <property type="entry name" value="RBD_domain_sf"/>
</dbReference>
<keyword evidence="3 5" id="KW-0694">RNA-binding</keyword>
<dbReference type="GO" id="GO:0005730">
    <property type="term" value="C:nucleolus"/>
    <property type="evidence" value="ECO:0007669"/>
    <property type="project" value="UniProtKB-SubCell"/>
</dbReference>
<sequence>MAVQVDGRHHIRVDLATPTNDTHCSVFVGNVPFGTDEEKLRKVFESCGLIDGIHIVKDTRTGINKGFANFAYVKFKDSSACKNNERIELEGPKLRVCCCHSDKSKFQTKFGGAKSQAGRNKKFLKSFQPSKRKGKTDKKKTKLSRKEKSVKRKEKPRRINK</sequence>
<accession>A0AAN0JEU3</accession>
<dbReference type="SUPFAM" id="SSF54928">
    <property type="entry name" value="RNA-binding domain, RBD"/>
    <property type="match status" value="1"/>
</dbReference>
<dbReference type="PROSITE" id="PS50102">
    <property type="entry name" value="RRM"/>
    <property type="match status" value="1"/>
</dbReference>
<evidence type="ECO:0000256" key="6">
    <source>
        <dbReference type="SAM" id="MobiDB-lite"/>
    </source>
</evidence>
<keyword evidence="9" id="KW-1185">Reference proteome</keyword>
<evidence type="ECO:0000256" key="1">
    <source>
        <dbReference type="ARBA" id="ARBA00004604"/>
    </source>
</evidence>
<dbReference type="GO" id="GO:0000463">
    <property type="term" value="P:maturation of LSU-rRNA from tricistronic rRNA transcript (SSU-rRNA, 5.8S rRNA, LSU-rRNA)"/>
    <property type="evidence" value="ECO:0007669"/>
    <property type="project" value="TreeGrafter"/>
</dbReference>
<dbReference type="PANTHER" id="PTHR23236:SF25">
    <property type="entry name" value="RNA-BINDING PROTEIN 34"/>
    <property type="match status" value="1"/>
</dbReference>
<reference evidence="9" key="1">
    <citation type="journal article" date="2010" name="Nature">
        <title>The Amphimedon queenslandica genome and the evolution of animal complexity.</title>
        <authorList>
            <person name="Srivastava M."/>
            <person name="Simakov O."/>
            <person name="Chapman J."/>
            <person name="Fahey B."/>
            <person name="Gauthier M.E."/>
            <person name="Mitros T."/>
            <person name="Richards G.S."/>
            <person name="Conaco C."/>
            <person name="Dacre M."/>
            <person name="Hellsten U."/>
            <person name="Larroux C."/>
            <person name="Putnam N.H."/>
            <person name="Stanke M."/>
            <person name="Adamska M."/>
            <person name="Darling A."/>
            <person name="Degnan S.M."/>
            <person name="Oakley T.H."/>
            <person name="Plachetzki D.C."/>
            <person name="Zhai Y."/>
            <person name="Adamski M."/>
            <person name="Calcino A."/>
            <person name="Cummins S.F."/>
            <person name="Goodstein D.M."/>
            <person name="Harris C."/>
            <person name="Jackson D.J."/>
            <person name="Leys S.P."/>
            <person name="Shu S."/>
            <person name="Woodcroft B.J."/>
            <person name="Vervoort M."/>
            <person name="Kosik K.S."/>
            <person name="Manning G."/>
            <person name="Degnan B.M."/>
            <person name="Rokhsar D.S."/>
        </authorList>
    </citation>
    <scope>NUCLEOTIDE SEQUENCE [LARGE SCALE GENOMIC DNA]</scope>
</reference>
<dbReference type="Proteomes" id="UP000007879">
    <property type="component" value="Unassembled WGS sequence"/>
</dbReference>
<evidence type="ECO:0000256" key="2">
    <source>
        <dbReference type="ARBA" id="ARBA00007077"/>
    </source>
</evidence>
<evidence type="ECO:0000313" key="9">
    <source>
        <dbReference type="Proteomes" id="UP000007879"/>
    </source>
</evidence>
<dbReference type="AlphaFoldDB" id="A0AAN0JEU3"/>
<reference evidence="8" key="2">
    <citation type="submission" date="2024-06" db="UniProtKB">
        <authorList>
            <consortium name="EnsemblMetazoa"/>
        </authorList>
    </citation>
    <scope>IDENTIFICATION</scope>
</reference>